<proteinExistence type="predicted"/>
<comment type="caution">
    <text evidence="2">The sequence shown here is derived from an EMBL/GenBank/DDBJ whole genome shotgun (WGS) entry which is preliminary data.</text>
</comment>
<organism evidence="2 3">
    <name type="scientific">Spodoptera exigua</name>
    <name type="common">Beet armyworm</name>
    <name type="synonym">Noctua fulgens</name>
    <dbReference type="NCBI Taxonomy" id="7107"/>
    <lineage>
        <taxon>Eukaryota</taxon>
        <taxon>Metazoa</taxon>
        <taxon>Ecdysozoa</taxon>
        <taxon>Arthropoda</taxon>
        <taxon>Hexapoda</taxon>
        <taxon>Insecta</taxon>
        <taxon>Pterygota</taxon>
        <taxon>Neoptera</taxon>
        <taxon>Endopterygota</taxon>
        <taxon>Lepidoptera</taxon>
        <taxon>Glossata</taxon>
        <taxon>Ditrysia</taxon>
        <taxon>Noctuoidea</taxon>
        <taxon>Noctuidae</taxon>
        <taxon>Amphipyrinae</taxon>
        <taxon>Spodoptera</taxon>
    </lineage>
</organism>
<keyword evidence="1" id="KW-0732">Signal</keyword>
<dbReference type="Proteomes" id="UP000814243">
    <property type="component" value="Unassembled WGS sequence"/>
</dbReference>
<evidence type="ECO:0000313" key="2">
    <source>
        <dbReference type="EMBL" id="KAH9632897.1"/>
    </source>
</evidence>
<sequence>MFFERILLSVFCLGIEAFSLALSEEVEIRDVAADKGTNVTVPCGSLDAVPLPNVQWVHRGNRTHHEVL</sequence>
<accession>A0A922SCI2</accession>
<evidence type="ECO:0000256" key="1">
    <source>
        <dbReference type="SAM" id="SignalP"/>
    </source>
</evidence>
<protein>
    <submittedName>
        <fullName evidence="2">Uncharacterized protein</fullName>
    </submittedName>
</protein>
<name>A0A922SCI2_SPOEX</name>
<dbReference type="EMBL" id="JACEFF010000678">
    <property type="protein sequence ID" value="KAH9632897.1"/>
    <property type="molecule type" value="Genomic_DNA"/>
</dbReference>
<feature type="chain" id="PRO_5037679245" evidence="1">
    <location>
        <begin position="24"/>
        <end position="68"/>
    </location>
</feature>
<feature type="signal peptide" evidence="1">
    <location>
        <begin position="1"/>
        <end position="23"/>
    </location>
</feature>
<dbReference type="AlphaFoldDB" id="A0A922SCI2"/>
<reference evidence="2" key="1">
    <citation type="journal article" date="2021" name="G3 (Bethesda)">
        <title>Genome and transcriptome analysis of the beet armyworm Spodoptera exigua reveals targets for pest control. .</title>
        <authorList>
            <person name="Simon S."/>
            <person name="Breeschoten T."/>
            <person name="Jansen H.J."/>
            <person name="Dirks R.P."/>
            <person name="Schranz M.E."/>
            <person name="Ros V.I.D."/>
        </authorList>
    </citation>
    <scope>NUCLEOTIDE SEQUENCE</scope>
    <source>
        <strain evidence="2">TB_SE_WUR_2020</strain>
    </source>
</reference>
<feature type="non-terminal residue" evidence="2">
    <location>
        <position position="1"/>
    </location>
</feature>
<gene>
    <name evidence="2" type="ORF">HF086_002719</name>
</gene>
<evidence type="ECO:0000313" key="3">
    <source>
        <dbReference type="Proteomes" id="UP000814243"/>
    </source>
</evidence>